<accession>A0ACD1AEN7</accession>
<evidence type="ECO:0000313" key="1">
    <source>
        <dbReference type="EMBL" id="QOX64663.1"/>
    </source>
</evidence>
<name>A0ACD1AEN7_9FIRM</name>
<dbReference type="Proteomes" id="UP000594014">
    <property type="component" value="Chromosome"/>
</dbReference>
<reference evidence="1" key="1">
    <citation type="submission" date="2019-08" db="EMBL/GenBank/DDBJ databases">
        <title>Genome sequence of Clostridiales bacterium MT110.</title>
        <authorList>
            <person name="Cao J."/>
        </authorList>
    </citation>
    <scope>NUCLEOTIDE SEQUENCE</scope>
    <source>
        <strain evidence="1">MT110</strain>
    </source>
</reference>
<proteinExistence type="predicted"/>
<sequence length="177" mass="20234">MKELKELIDRLLSERPSDWENLPDIELYRDQVLSYMKRQHSLQPEEDQLTGAMINNYIKSGLLPRASGKKYTKDHLVYLTAICSLKQVLSVGETDELMKLQPSISDARNFYEEYQSLLDGAFKDTANKLDWEGTEQQLAMAALQLAISSYAQKLACQKILALLKEEEIPPKGKNPKK</sequence>
<organism evidence="1 2">
    <name type="scientific">Anoxybacterium hadale</name>
    <dbReference type="NCBI Taxonomy" id="3408580"/>
    <lineage>
        <taxon>Bacteria</taxon>
        <taxon>Bacillati</taxon>
        <taxon>Bacillota</taxon>
        <taxon>Clostridia</taxon>
        <taxon>Peptostreptococcales</taxon>
        <taxon>Anaerovoracaceae</taxon>
        <taxon>Anoxybacterium</taxon>
    </lineage>
</organism>
<protein>
    <submittedName>
        <fullName evidence="1">DUF1836 domain-containing protein</fullName>
    </submittedName>
</protein>
<evidence type="ECO:0000313" key="2">
    <source>
        <dbReference type="Proteomes" id="UP000594014"/>
    </source>
</evidence>
<dbReference type="EMBL" id="CP042469">
    <property type="protein sequence ID" value="QOX64663.1"/>
    <property type="molecule type" value="Genomic_DNA"/>
</dbReference>
<keyword evidence="2" id="KW-1185">Reference proteome</keyword>
<gene>
    <name evidence="1" type="ORF">FRZ06_15585</name>
</gene>